<evidence type="ECO:0000256" key="4">
    <source>
        <dbReference type="ARBA" id="ARBA00022827"/>
    </source>
</evidence>
<sequence length="952" mass="101585">MTAALRRSDCGEVHGDAGSRAAYSADASNYRRIPLAVVLPRERQQVLNTLAVCRRLGAPVTSRGAGTSTSGQAVGSGVVIDFSRWFNRLLALDPAARTATVQPGIVLDDLQRAAARHGLIFGADPSTHSRCTLGGMIGNNACGSHSVAWGRTAENVVELEVVTYRGTVLRLGEMTRAEIDEAVAAGGDRGELIAALHRLAEGNLATLRTELGRFPRQVSGYALEQLLPERRFNLARALVGSEGTLALILSATVRLVAPPPARALVVLGYQDACAAADAVPGLLEHRLLALEGLDQALTDIVTRPETRQAIDTLPRARAWLFAELGGTEEELPARAAELASAARRTAGFTSSEVVTDPARARQLWRIREDGAGLATRLPGGAEAWPGWEDAAVPPAQLGSYLRQFTELLQQHGLQGAVYGHFGEGCLHVRVNFDFSTGHGTAVFRAFVTDAAKLVAAHGGSLSGEHGDGQARSELLSLMYGPDVIALFMQFKAAWDPDNGLNPGMIVDPLPVDGNLRVSPHRTPLPLTTVFPFHADDGDFAKATRRCVGVGRCRTATPGSGGVMCPSYRVTGDEKDSTRGRARLLYEMTQGEVITDGWRSAEVRDALDLCLSCKGCSTDCPVGVDMATYKSEFLHHHYRRRLRPASHYTMGWLPLLSRAAAHAPRLVNAVTASRLAPAVKRLGGIAAEREVPRFADRTFLSWFRTRSAQGDGRRGPVVLWADSFNNHFTPEVLRAGVEVLEHAGYTVQVPDGTQCCGLTWITTGQLGVARRIARRTVAALAPLTRDGVPVVGLEPSCTAALRSDLTELLDGDAEARALADSTRTLAELLVHHTPGWQPPRIAARAISQTHCHQHATSGFGADSTLLAGMGVTNSVLDSGCCGLAGNFGFERGHYDVSVAAGEEVLLPAVRAADPDTVVLADGFSCRTQIAQQTERSGTHLAQLIARALPAARS</sequence>
<keyword evidence="2" id="KW-0285">Flavoprotein</keyword>
<dbReference type="PROSITE" id="PS00198">
    <property type="entry name" value="4FE4S_FER_1"/>
    <property type="match status" value="1"/>
</dbReference>
<evidence type="ECO:0000256" key="6">
    <source>
        <dbReference type="ARBA" id="ARBA00023004"/>
    </source>
</evidence>
<dbReference type="Pfam" id="PF13183">
    <property type="entry name" value="Fer4_8"/>
    <property type="match status" value="1"/>
</dbReference>
<evidence type="ECO:0000256" key="5">
    <source>
        <dbReference type="ARBA" id="ARBA00023002"/>
    </source>
</evidence>
<dbReference type="InterPro" id="IPR036318">
    <property type="entry name" value="FAD-bd_PCMH-like_sf"/>
</dbReference>
<dbReference type="InterPro" id="IPR016164">
    <property type="entry name" value="FAD-linked_Oxase-like_C"/>
</dbReference>
<evidence type="ECO:0000259" key="8">
    <source>
        <dbReference type="PROSITE" id="PS51379"/>
    </source>
</evidence>
<keyword evidence="7" id="KW-0411">Iron-sulfur</keyword>
<dbReference type="Gene3D" id="3.30.70.2740">
    <property type="match status" value="1"/>
</dbReference>
<dbReference type="Pfam" id="PF01565">
    <property type="entry name" value="FAD_binding_4"/>
    <property type="match status" value="1"/>
</dbReference>
<comment type="cofactor">
    <cofactor evidence="1">
        <name>FAD</name>
        <dbReference type="ChEBI" id="CHEBI:57692"/>
    </cofactor>
</comment>
<dbReference type="InterPro" id="IPR016169">
    <property type="entry name" value="FAD-bd_PCMH_sub2"/>
</dbReference>
<dbReference type="PANTHER" id="PTHR11748">
    <property type="entry name" value="D-LACTATE DEHYDROGENASE"/>
    <property type="match status" value="1"/>
</dbReference>
<name>A0ABS3XMB7_9ACTN</name>
<dbReference type="Pfam" id="PF02754">
    <property type="entry name" value="CCG"/>
    <property type="match status" value="1"/>
</dbReference>
<evidence type="ECO:0000313" key="11">
    <source>
        <dbReference type="Proteomes" id="UP001519064"/>
    </source>
</evidence>
<keyword evidence="5" id="KW-0560">Oxidoreductase</keyword>
<keyword evidence="6" id="KW-0408">Iron</keyword>
<dbReference type="InterPro" id="IPR004017">
    <property type="entry name" value="Cys_rich_dom"/>
</dbReference>
<feature type="domain" description="FAD-binding PCMH-type" evidence="9">
    <location>
        <begin position="30"/>
        <end position="258"/>
    </location>
</feature>
<proteinExistence type="predicted"/>
<evidence type="ECO:0000256" key="2">
    <source>
        <dbReference type="ARBA" id="ARBA00022630"/>
    </source>
</evidence>
<dbReference type="SUPFAM" id="SSF46548">
    <property type="entry name" value="alpha-helical ferredoxin"/>
    <property type="match status" value="1"/>
</dbReference>
<dbReference type="Gene3D" id="3.30.465.10">
    <property type="match status" value="1"/>
</dbReference>
<dbReference type="SUPFAM" id="SSF56176">
    <property type="entry name" value="FAD-binding/transporter-associated domain-like"/>
    <property type="match status" value="1"/>
</dbReference>
<dbReference type="InterPro" id="IPR004113">
    <property type="entry name" value="FAD-bd_oxidored_4_C"/>
</dbReference>
<evidence type="ECO:0000313" key="10">
    <source>
        <dbReference type="EMBL" id="MBO8196557.1"/>
    </source>
</evidence>
<organism evidence="10 11">
    <name type="scientific">Streptomyces oryzae</name>
    <dbReference type="NCBI Taxonomy" id="1434886"/>
    <lineage>
        <taxon>Bacteria</taxon>
        <taxon>Bacillati</taxon>
        <taxon>Actinomycetota</taxon>
        <taxon>Actinomycetes</taxon>
        <taxon>Kitasatosporales</taxon>
        <taxon>Streptomycetaceae</taxon>
        <taxon>Streptomyces</taxon>
    </lineage>
</organism>
<dbReference type="InterPro" id="IPR017896">
    <property type="entry name" value="4Fe4S_Fe-S-bd"/>
</dbReference>
<evidence type="ECO:0000259" key="9">
    <source>
        <dbReference type="PROSITE" id="PS51387"/>
    </source>
</evidence>
<dbReference type="PANTHER" id="PTHR11748:SF119">
    <property type="entry name" value="D-2-HYDROXYGLUTARATE DEHYDROGENASE"/>
    <property type="match status" value="1"/>
</dbReference>
<dbReference type="InterPro" id="IPR017900">
    <property type="entry name" value="4Fe4S_Fe_S_CS"/>
</dbReference>
<keyword evidence="3" id="KW-0479">Metal-binding</keyword>
<dbReference type="InterPro" id="IPR016166">
    <property type="entry name" value="FAD-bd_PCMH"/>
</dbReference>
<feature type="domain" description="4Fe-4S ferredoxin-type" evidence="8">
    <location>
        <begin position="598"/>
        <end position="629"/>
    </location>
</feature>
<evidence type="ECO:0000256" key="3">
    <source>
        <dbReference type="ARBA" id="ARBA00022723"/>
    </source>
</evidence>
<protein>
    <submittedName>
        <fullName evidence="10">FAD-binding protein</fullName>
    </submittedName>
</protein>
<dbReference type="Proteomes" id="UP001519064">
    <property type="component" value="Unassembled WGS sequence"/>
</dbReference>
<evidence type="ECO:0000256" key="7">
    <source>
        <dbReference type="ARBA" id="ARBA00023014"/>
    </source>
</evidence>
<evidence type="ECO:0000256" key="1">
    <source>
        <dbReference type="ARBA" id="ARBA00001974"/>
    </source>
</evidence>
<keyword evidence="11" id="KW-1185">Reference proteome</keyword>
<accession>A0ABS3XMB7</accession>
<dbReference type="SUPFAM" id="SSF55103">
    <property type="entry name" value="FAD-linked oxidases, C-terminal domain"/>
    <property type="match status" value="1"/>
</dbReference>
<dbReference type="Pfam" id="PF02913">
    <property type="entry name" value="FAD-oxidase_C"/>
    <property type="match status" value="1"/>
</dbReference>
<reference evidence="10 11" key="1">
    <citation type="submission" date="2020-11" db="EMBL/GenBank/DDBJ databases">
        <title>Streptomyces spirodelae sp. nov., isolated from duckweed.</title>
        <authorList>
            <person name="Saimee Y."/>
            <person name="Duangmal K."/>
        </authorList>
    </citation>
    <scope>NUCLEOTIDE SEQUENCE [LARGE SCALE GENOMIC DNA]</scope>
    <source>
        <strain evidence="10 11">S16-07</strain>
    </source>
</reference>
<keyword evidence="4" id="KW-0274">FAD</keyword>
<dbReference type="EMBL" id="JADKMA010000341">
    <property type="protein sequence ID" value="MBO8196557.1"/>
    <property type="molecule type" value="Genomic_DNA"/>
</dbReference>
<comment type="caution">
    <text evidence="10">The sequence shown here is derived from an EMBL/GenBank/DDBJ whole genome shotgun (WGS) entry which is preliminary data.</text>
</comment>
<dbReference type="PROSITE" id="PS51387">
    <property type="entry name" value="FAD_PCMH"/>
    <property type="match status" value="1"/>
</dbReference>
<dbReference type="PROSITE" id="PS51379">
    <property type="entry name" value="4FE4S_FER_2"/>
    <property type="match status" value="1"/>
</dbReference>
<dbReference type="InterPro" id="IPR006094">
    <property type="entry name" value="Oxid_FAD_bind_N"/>
</dbReference>
<gene>
    <name evidence="10" type="ORF">ITI46_33740</name>
</gene>